<organism evidence="1 2">
    <name type="scientific">Lates japonicus</name>
    <name type="common">Japanese lates</name>
    <dbReference type="NCBI Taxonomy" id="270547"/>
    <lineage>
        <taxon>Eukaryota</taxon>
        <taxon>Metazoa</taxon>
        <taxon>Chordata</taxon>
        <taxon>Craniata</taxon>
        <taxon>Vertebrata</taxon>
        <taxon>Euteleostomi</taxon>
        <taxon>Actinopterygii</taxon>
        <taxon>Neopterygii</taxon>
        <taxon>Teleostei</taxon>
        <taxon>Neoteleostei</taxon>
        <taxon>Acanthomorphata</taxon>
        <taxon>Carangaria</taxon>
        <taxon>Carangaria incertae sedis</taxon>
        <taxon>Centropomidae</taxon>
        <taxon>Lates</taxon>
    </lineage>
</organism>
<dbReference type="Gene3D" id="3.30.420.40">
    <property type="match status" value="1"/>
</dbReference>
<dbReference type="AlphaFoldDB" id="A0AAD3M219"/>
<evidence type="ECO:0000313" key="2">
    <source>
        <dbReference type="Proteomes" id="UP001279410"/>
    </source>
</evidence>
<dbReference type="EMBL" id="BRZM01000001">
    <property type="protein sequence ID" value="GLD45819.1"/>
    <property type="molecule type" value="Genomic_DNA"/>
</dbReference>
<sequence length="96" mass="10330">MYSSILVVGGGLMFHGAQEFLLHGLSAKMPPHSTGRLVNNVEVIPTTKGHGPTSLISWKGAVLVLDTTRRCGSTTGWQLIWCQNAREGCLSLVKPN</sequence>
<name>A0AAD3M219_LATJO</name>
<comment type="caution">
    <text evidence="1">The sequence shown here is derived from an EMBL/GenBank/DDBJ whole genome shotgun (WGS) entry which is preliminary data.</text>
</comment>
<accession>A0AAD3M219</accession>
<reference evidence="1" key="1">
    <citation type="submission" date="2022-08" db="EMBL/GenBank/DDBJ databases">
        <title>Genome sequencing of akame (Lates japonicus).</title>
        <authorList>
            <person name="Hashiguchi Y."/>
            <person name="Takahashi H."/>
        </authorList>
    </citation>
    <scope>NUCLEOTIDE SEQUENCE</scope>
    <source>
        <strain evidence="1">Kochi</strain>
    </source>
</reference>
<gene>
    <name evidence="1" type="ORF">AKAME5_000027700</name>
</gene>
<proteinExistence type="predicted"/>
<keyword evidence="2" id="KW-1185">Reference proteome</keyword>
<evidence type="ECO:0000313" key="1">
    <source>
        <dbReference type="EMBL" id="GLD45819.1"/>
    </source>
</evidence>
<protein>
    <submittedName>
        <fullName evidence="1">Actin-related protein 8</fullName>
    </submittedName>
</protein>
<dbReference type="Proteomes" id="UP001279410">
    <property type="component" value="Unassembled WGS sequence"/>
</dbReference>